<keyword evidence="3" id="KW-0479">Metal-binding</keyword>
<feature type="region of interest" description="Disordered" evidence="8">
    <location>
        <begin position="173"/>
        <end position="192"/>
    </location>
</feature>
<dbReference type="GO" id="GO:0051213">
    <property type="term" value="F:dioxygenase activity"/>
    <property type="evidence" value="ECO:0007669"/>
    <property type="project" value="UniProtKB-KW"/>
</dbReference>
<evidence type="ECO:0000256" key="3">
    <source>
        <dbReference type="ARBA" id="ARBA00022723"/>
    </source>
</evidence>
<organism evidence="10">
    <name type="scientific">marine metagenome</name>
    <dbReference type="NCBI Taxonomy" id="408172"/>
    <lineage>
        <taxon>unclassified sequences</taxon>
        <taxon>metagenomes</taxon>
        <taxon>ecological metagenomes</taxon>
    </lineage>
</organism>
<comment type="cofactor">
    <cofactor evidence="1">
        <name>Fe(2+)</name>
        <dbReference type="ChEBI" id="CHEBI:29033"/>
    </cofactor>
</comment>
<dbReference type="Pfam" id="PF00903">
    <property type="entry name" value="Glyoxalase"/>
    <property type="match status" value="1"/>
</dbReference>
<dbReference type="PROSITE" id="PS00082">
    <property type="entry name" value="EXTRADIOL_DIOXYGENAS"/>
    <property type="match status" value="1"/>
</dbReference>
<dbReference type="EMBL" id="UINC01133999">
    <property type="protein sequence ID" value="SVD17262.1"/>
    <property type="molecule type" value="Genomic_DNA"/>
</dbReference>
<protein>
    <recommendedName>
        <fullName evidence="9">VOC domain-containing protein</fullName>
    </recommendedName>
</protein>
<feature type="domain" description="VOC" evidence="9">
    <location>
        <begin position="6"/>
        <end position="127"/>
    </location>
</feature>
<dbReference type="PROSITE" id="PS51819">
    <property type="entry name" value="VOC"/>
    <property type="match status" value="1"/>
</dbReference>
<dbReference type="Gene3D" id="3.10.180.10">
    <property type="entry name" value="2,3-Dihydroxybiphenyl 1,2-Dioxygenase, domain 1"/>
    <property type="match status" value="1"/>
</dbReference>
<dbReference type="InterPro" id="IPR000486">
    <property type="entry name" value="Xdiol_ring_cleave_dOase_1/2"/>
</dbReference>
<dbReference type="SUPFAM" id="SSF54593">
    <property type="entry name" value="Glyoxalase/Bleomycin resistance protein/Dihydroxybiphenyl dioxygenase"/>
    <property type="match status" value="1"/>
</dbReference>
<dbReference type="InterPro" id="IPR029068">
    <property type="entry name" value="Glyas_Bleomycin-R_OHBP_Dase"/>
</dbReference>
<evidence type="ECO:0000256" key="2">
    <source>
        <dbReference type="ARBA" id="ARBA00008784"/>
    </source>
</evidence>
<evidence type="ECO:0000256" key="7">
    <source>
        <dbReference type="ARBA" id="ARBA00023004"/>
    </source>
</evidence>
<evidence type="ECO:0000256" key="8">
    <source>
        <dbReference type="SAM" id="MobiDB-lite"/>
    </source>
</evidence>
<keyword evidence="5" id="KW-0223">Dioxygenase</keyword>
<accession>A0A382T638</accession>
<reference evidence="10" key="1">
    <citation type="submission" date="2018-05" db="EMBL/GenBank/DDBJ databases">
        <authorList>
            <person name="Lanie J.A."/>
            <person name="Ng W.-L."/>
            <person name="Kazmierczak K.M."/>
            <person name="Andrzejewski T.M."/>
            <person name="Davidsen T.M."/>
            <person name="Wayne K.J."/>
            <person name="Tettelin H."/>
            <person name="Glass J.I."/>
            <person name="Rusch D."/>
            <person name="Podicherti R."/>
            <person name="Tsui H.-C.T."/>
            <person name="Winkler M.E."/>
        </authorList>
    </citation>
    <scope>NUCLEOTIDE SEQUENCE</scope>
</reference>
<evidence type="ECO:0000256" key="4">
    <source>
        <dbReference type="ARBA" id="ARBA00022797"/>
    </source>
</evidence>
<proteinExistence type="inferred from homology"/>
<evidence type="ECO:0000256" key="1">
    <source>
        <dbReference type="ARBA" id="ARBA00001954"/>
    </source>
</evidence>
<comment type="similarity">
    <text evidence="2">Belongs to the extradiol ring-cleavage dioxygenase family.</text>
</comment>
<evidence type="ECO:0000313" key="10">
    <source>
        <dbReference type="EMBL" id="SVD17262.1"/>
    </source>
</evidence>
<dbReference type="AlphaFoldDB" id="A0A382T638"/>
<name>A0A382T638_9ZZZZ</name>
<dbReference type="InterPro" id="IPR037523">
    <property type="entry name" value="VOC_core"/>
</dbReference>
<evidence type="ECO:0000259" key="9">
    <source>
        <dbReference type="PROSITE" id="PS51819"/>
    </source>
</evidence>
<keyword evidence="6" id="KW-0560">Oxidoreductase</keyword>
<keyword evidence="7" id="KW-0408">Iron</keyword>
<evidence type="ECO:0000256" key="5">
    <source>
        <dbReference type="ARBA" id="ARBA00022964"/>
    </source>
</evidence>
<keyword evidence="4" id="KW-0058">Aromatic hydrocarbons catabolism</keyword>
<sequence>MVAPSKFAHVVYNTCRYEEMIAWYARVFEAQIQHGNDKLTFLTYDDEHHRFAFVNLGPGEPDEKDNQPGGVGVNHLAYTWNGVGELVDTYKRLKSYGYKPYRPIRHGLTLSMYYRDPDGNQLEFQTDLMTADDANDFMRSDAFEKNPIGEPFDPEELVARYDAGEAVDDLIFRSDQPESSGSAHHRNDIAAE</sequence>
<gene>
    <name evidence="10" type="ORF">METZ01_LOCUS370116</name>
</gene>
<dbReference type="GO" id="GO:0008198">
    <property type="term" value="F:ferrous iron binding"/>
    <property type="evidence" value="ECO:0007669"/>
    <property type="project" value="InterPro"/>
</dbReference>
<dbReference type="InterPro" id="IPR004360">
    <property type="entry name" value="Glyas_Fos-R_dOase_dom"/>
</dbReference>
<evidence type="ECO:0000256" key="6">
    <source>
        <dbReference type="ARBA" id="ARBA00023002"/>
    </source>
</evidence>